<reference evidence="17 18" key="1">
    <citation type="submission" date="2023-06" db="EMBL/GenBank/DDBJ databases">
        <title>Black Yeasts Isolated from many extreme environments.</title>
        <authorList>
            <person name="Coleine C."/>
            <person name="Stajich J.E."/>
            <person name="Selbmann L."/>
        </authorList>
    </citation>
    <scope>NUCLEOTIDE SEQUENCE [LARGE SCALE GENOMIC DNA]</scope>
    <source>
        <strain evidence="17 18">CCFEE 5887</strain>
    </source>
</reference>
<keyword evidence="5" id="KW-0677">Repeat</keyword>
<keyword evidence="9 14" id="KW-0326">Glycosidase</keyword>
<comment type="catalytic activity">
    <reaction evidence="12">
        <text>[(1-&gt;4)-alpha-D-galacturonosyl](n) + H2O = alpha-D-galacturonate + [(1-&gt;4)-alpha-D-galacturonosyl](n-1)</text>
        <dbReference type="Rhea" id="RHEA:14117"/>
        <dbReference type="Rhea" id="RHEA-COMP:14570"/>
        <dbReference type="Rhea" id="RHEA-COMP:14572"/>
        <dbReference type="ChEBI" id="CHEBI:15377"/>
        <dbReference type="ChEBI" id="CHEBI:58658"/>
        <dbReference type="ChEBI" id="CHEBI:140523"/>
        <dbReference type="EC" id="3.2.1.67"/>
    </reaction>
</comment>
<dbReference type="EC" id="3.2.1.67" evidence="11"/>
<dbReference type="PANTHER" id="PTHR31736:SF14">
    <property type="entry name" value="EXOPOLYGALACTURONASE X-1-RELATED"/>
    <property type="match status" value="1"/>
</dbReference>
<evidence type="ECO:0000256" key="16">
    <source>
        <dbReference type="SAM" id="SignalP"/>
    </source>
</evidence>
<evidence type="ECO:0000256" key="1">
    <source>
        <dbReference type="ARBA" id="ARBA00004613"/>
    </source>
</evidence>
<dbReference type="SUPFAM" id="SSF51126">
    <property type="entry name" value="Pectin lyase-like"/>
    <property type="match status" value="1"/>
</dbReference>
<dbReference type="GO" id="GO:0004650">
    <property type="term" value="F:polygalacturonase activity"/>
    <property type="evidence" value="ECO:0007669"/>
    <property type="project" value="InterPro"/>
</dbReference>
<evidence type="ECO:0000256" key="14">
    <source>
        <dbReference type="RuleBase" id="RU361169"/>
    </source>
</evidence>
<evidence type="ECO:0000256" key="13">
    <source>
        <dbReference type="PROSITE-ProRule" id="PRU10052"/>
    </source>
</evidence>
<evidence type="ECO:0000256" key="15">
    <source>
        <dbReference type="SAM" id="MobiDB-lite"/>
    </source>
</evidence>
<evidence type="ECO:0000256" key="12">
    <source>
        <dbReference type="ARBA" id="ARBA00048766"/>
    </source>
</evidence>
<proteinExistence type="inferred from homology"/>
<name>A0AAV9Q7H5_9PEZI</name>
<keyword evidence="8" id="KW-0325">Glycoprotein</keyword>
<comment type="subcellular location">
    <subcellularLocation>
        <location evidence="1">Secreted</location>
    </subcellularLocation>
</comment>
<evidence type="ECO:0000313" key="18">
    <source>
        <dbReference type="Proteomes" id="UP001345827"/>
    </source>
</evidence>
<evidence type="ECO:0000256" key="8">
    <source>
        <dbReference type="ARBA" id="ARBA00023180"/>
    </source>
</evidence>
<evidence type="ECO:0000313" key="17">
    <source>
        <dbReference type="EMBL" id="KAK5535739.1"/>
    </source>
</evidence>
<evidence type="ECO:0000256" key="2">
    <source>
        <dbReference type="ARBA" id="ARBA00008834"/>
    </source>
</evidence>
<keyword evidence="7" id="KW-1015">Disulfide bond</keyword>
<feature type="active site" evidence="13">
    <location>
        <position position="267"/>
    </location>
</feature>
<dbReference type="EMBL" id="JAXLQG010000009">
    <property type="protein sequence ID" value="KAK5535739.1"/>
    <property type="molecule type" value="Genomic_DNA"/>
</dbReference>
<protein>
    <recommendedName>
        <fullName evidence="11">galacturonan 1,4-alpha-galacturonidase</fullName>
        <ecNumber evidence="11">3.2.1.67</ecNumber>
    </recommendedName>
</protein>
<evidence type="ECO:0000256" key="6">
    <source>
        <dbReference type="ARBA" id="ARBA00022801"/>
    </source>
</evidence>
<dbReference type="AlphaFoldDB" id="A0AAV9Q7H5"/>
<dbReference type="InterPro" id="IPR000743">
    <property type="entry name" value="Glyco_hydro_28"/>
</dbReference>
<dbReference type="GO" id="GO:0071555">
    <property type="term" value="P:cell wall organization"/>
    <property type="evidence" value="ECO:0007669"/>
    <property type="project" value="UniProtKB-KW"/>
</dbReference>
<dbReference type="InterPro" id="IPR012334">
    <property type="entry name" value="Pectin_lyas_fold"/>
</dbReference>
<keyword evidence="18" id="KW-1185">Reference proteome</keyword>
<feature type="region of interest" description="Disordered" evidence="15">
    <location>
        <begin position="20"/>
        <end position="45"/>
    </location>
</feature>
<dbReference type="Gene3D" id="2.160.20.10">
    <property type="entry name" value="Single-stranded right-handed beta-helix, Pectin lyase-like"/>
    <property type="match status" value="1"/>
</dbReference>
<evidence type="ECO:0000256" key="7">
    <source>
        <dbReference type="ARBA" id="ARBA00023157"/>
    </source>
</evidence>
<comment type="similarity">
    <text evidence="2 14">Belongs to the glycosyl hydrolase 28 family.</text>
</comment>
<keyword evidence="10" id="KW-0961">Cell wall biogenesis/degradation</keyword>
<accession>A0AAV9Q7H5</accession>
<dbReference type="Pfam" id="PF00295">
    <property type="entry name" value="Glyco_hydro_28"/>
    <property type="match status" value="1"/>
</dbReference>
<gene>
    <name evidence="17" type="ORF">LTR25_005641</name>
</gene>
<keyword evidence="3" id="KW-0964">Secreted</keyword>
<evidence type="ECO:0000256" key="11">
    <source>
        <dbReference type="ARBA" id="ARBA00038933"/>
    </source>
</evidence>
<dbReference type="FunFam" id="2.160.20.10:FF:000027">
    <property type="entry name" value="Probable exopolygalacturonase X"/>
    <property type="match status" value="1"/>
</dbReference>
<organism evidence="17 18">
    <name type="scientific">Vermiconidia calcicola</name>
    <dbReference type="NCBI Taxonomy" id="1690605"/>
    <lineage>
        <taxon>Eukaryota</taxon>
        <taxon>Fungi</taxon>
        <taxon>Dikarya</taxon>
        <taxon>Ascomycota</taxon>
        <taxon>Pezizomycotina</taxon>
        <taxon>Dothideomycetes</taxon>
        <taxon>Dothideomycetidae</taxon>
        <taxon>Mycosphaerellales</taxon>
        <taxon>Extremaceae</taxon>
        <taxon>Vermiconidia</taxon>
    </lineage>
</organism>
<feature type="chain" id="PRO_5043541461" description="galacturonan 1,4-alpha-galacturonidase" evidence="16">
    <location>
        <begin position="17"/>
        <end position="443"/>
    </location>
</feature>
<evidence type="ECO:0000256" key="5">
    <source>
        <dbReference type="ARBA" id="ARBA00022737"/>
    </source>
</evidence>
<dbReference type="Proteomes" id="UP001345827">
    <property type="component" value="Unassembled WGS sequence"/>
</dbReference>
<evidence type="ECO:0000256" key="4">
    <source>
        <dbReference type="ARBA" id="ARBA00022729"/>
    </source>
</evidence>
<dbReference type="PANTHER" id="PTHR31736">
    <property type="match status" value="1"/>
</dbReference>
<comment type="caution">
    <text evidence="17">The sequence shown here is derived from an EMBL/GenBank/DDBJ whole genome shotgun (WGS) entry which is preliminary data.</text>
</comment>
<keyword evidence="6 14" id="KW-0378">Hydrolase</keyword>
<feature type="signal peptide" evidence="16">
    <location>
        <begin position="1"/>
        <end position="16"/>
    </location>
</feature>
<dbReference type="GO" id="GO:0005975">
    <property type="term" value="P:carbohydrate metabolic process"/>
    <property type="evidence" value="ECO:0007669"/>
    <property type="project" value="InterPro"/>
</dbReference>
<dbReference type="InterPro" id="IPR011050">
    <property type="entry name" value="Pectin_lyase_fold/virulence"/>
</dbReference>
<evidence type="ECO:0000256" key="3">
    <source>
        <dbReference type="ARBA" id="ARBA00022525"/>
    </source>
</evidence>
<dbReference type="PROSITE" id="PS00502">
    <property type="entry name" value="POLYGALACTURONASE"/>
    <property type="match status" value="1"/>
</dbReference>
<keyword evidence="4 16" id="KW-0732">Signal</keyword>
<evidence type="ECO:0000256" key="9">
    <source>
        <dbReference type="ARBA" id="ARBA00023295"/>
    </source>
</evidence>
<sequence>MHLLLWFLLHAVLAVATHRKGPSPRPDIVTRPHQPTQPNRPSPPRTKICYVQSHNDSITDDSSYILSALHECNDGGHVVFDADTSYVIGKALDMTFLRHIDIDIQGYVQFTNDTDYWQAQSFKQIFQNATTFFELGGEDVNVFGGGTLDGNGQAWYDLYAEDIYILRPVLFGTVGLHSGTISNLNLIYSPQYYNWVANSSNVIFDNIFITGFSKSNNTAKNTDGWDTYRSDSITIQNSVVNNGDDCVSFKPNSTNMLVQNMHCNGSHGISVGSLGQYATEVDYVENVYVYNISMSNATDGARIKVWPGSPSELSGDLQGGGGTGAVRNITYDTFYINNVDYAIEITQCYGQKNNTLCNEYPSSLTITDVHFNNFVGKTSKQYQPLVGNLVCSSPNVCSDIYATNINVVSPNGTDLFTCLNIDQSTVDVNCTTLNLGYNKRRLF</sequence>
<dbReference type="GO" id="GO:0047911">
    <property type="term" value="F:galacturan 1,4-alpha-galacturonidase activity"/>
    <property type="evidence" value="ECO:0007669"/>
    <property type="project" value="UniProtKB-EC"/>
</dbReference>
<dbReference type="GO" id="GO:0005576">
    <property type="term" value="C:extracellular region"/>
    <property type="evidence" value="ECO:0007669"/>
    <property type="project" value="UniProtKB-SubCell"/>
</dbReference>
<evidence type="ECO:0000256" key="10">
    <source>
        <dbReference type="ARBA" id="ARBA00023316"/>
    </source>
</evidence>